<dbReference type="GO" id="GO:0016787">
    <property type="term" value="F:hydrolase activity"/>
    <property type="evidence" value="ECO:0007669"/>
    <property type="project" value="UniProtKB-KW"/>
</dbReference>
<dbReference type="Proteomes" id="UP000462055">
    <property type="component" value="Unassembled WGS sequence"/>
</dbReference>
<dbReference type="GO" id="GO:0019748">
    <property type="term" value="P:secondary metabolic process"/>
    <property type="evidence" value="ECO:0007669"/>
    <property type="project" value="TreeGrafter"/>
</dbReference>
<dbReference type="GO" id="GO:0005737">
    <property type="term" value="C:cytoplasm"/>
    <property type="evidence" value="ECO:0007669"/>
    <property type="project" value="TreeGrafter"/>
</dbReference>
<accession>A0A6I4M635</accession>
<gene>
    <name evidence="3" type="ORF">F8568_005210</name>
</gene>
<evidence type="ECO:0000256" key="1">
    <source>
        <dbReference type="ARBA" id="ARBA00023239"/>
    </source>
</evidence>
<evidence type="ECO:0000313" key="4">
    <source>
        <dbReference type="Proteomes" id="UP000462055"/>
    </source>
</evidence>
<dbReference type="EMBL" id="WBMS02000003">
    <property type="protein sequence ID" value="MVZ99784.1"/>
    <property type="molecule type" value="Genomic_DNA"/>
</dbReference>
<keyword evidence="1" id="KW-0456">Lyase</keyword>
<dbReference type="AlphaFoldDB" id="A0A6I4M635"/>
<evidence type="ECO:0000259" key="2">
    <source>
        <dbReference type="Pfam" id="PF04909"/>
    </source>
</evidence>
<dbReference type="InterPro" id="IPR032465">
    <property type="entry name" value="ACMSD"/>
</dbReference>
<protein>
    <submittedName>
        <fullName evidence="3">Amidohydrolase family protein</fullName>
    </submittedName>
</protein>
<dbReference type="GO" id="GO:0016831">
    <property type="term" value="F:carboxy-lyase activity"/>
    <property type="evidence" value="ECO:0007669"/>
    <property type="project" value="InterPro"/>
</dbReference>
<evidence type="ECO:0000313" key="3">
    <source>
        <dbReference type="EMBL" id="MVZ99784.1"/>
    </source>
</evidence>
<dbReference type="InterPro" id="IPR006680">
    <property type="entry name" value="Amidohydro-rel"/>
</dbReference>
<feature type="domain" description="Amidohydrolase-related" evidence="2">
    <location>
        <begin position="24"/>
        <end position="372"/>
    </location>
</feature>
<comment type="caution">
    <text evidence="3">The sequence shown here is derived from an EMBL/GenBank/DDBJ whole genome shotgun (WGS) entry which is preliminary data.</text>
</comment>
<dbReference type="SUPFAM" id="SSF51556">
    <property type="entry name" value="Metallo-dependent hydrolases"/>
    <property type="match status" value="1"/>
</dbReference>
<dbReference type="Pfam" id="PF04909">
    <property type="entry name" value="Amidohydro_2"/>
    <property type="match status" value="1"/>
</dbReference>
<organism evidence="3 4">
    <name type="scientific">Actinomadura physcomitrii</name>
    <dbReference type="NCBI Taxonomy" id="2650748"/>
    <lineage>
        <taxon>Bacteria</taxon>
        <taxon>Bacillati</taxon>
        <taxon>Actinomycetota</taxon>
        <taxon>Actinomycetes</taxon>
        <taxon>Streptosporangiales</taxon>
        <taxon>Thermomonosporaceae</taxon>
        <taxon>Actinomadura</taxon>
    </lineage>
</organism>
<keyword evidence="4" id="KW-1185">Reference proteome</keyword>
<reference evidence="3" key="1">
    <citation type="submission" date="2019-12" db="EMBL/GenBank/DDBJ databases">
        <title>Actinomadura physcomitrii sp. nov., a novel actinomycete isolated from moss [Physcomitrium sphaericum (Ludw) Fuernr].</title>
        <authorList>
            <person name="Zhuang X."/>
        </authorList>
    </citation>
    <scope>NUCLEOTIDE SEQUENCE [LARGE SCALE GENOMIC DNA]</scope>
    <source>
        <strain evidence="3">LD22</strain>
    </source>
</reference>
<dbReference type="Gene3D" id="3.20.20.140">
    <property type="entry name" value="Metal-dependent hydrolases"/>
    <property type="match status" value="1"/>
</dbReference>
<dbReference type="InterPro" id="IPR032466">
    <property type="entry name" value="Metal_Hydrolase"/>
</dbReference>
<sequence length="386" mass="44080">MDLQHATRTAANEKAAEKEQVRVVDCDVHPVPKRGELEPFIPEPFRGLFAQRAERAGEMIYYDAPDYAHAYAMRTDTFPEDGNFAGSDPNLTFRQLIMDAGSDIAILGPTNGSSGQTAEELHALAVATNRWQDACWLDPVNNWHQRFYGSIVAAMEAPEAAAREIEHWAGHPRFCQVLINAEMRPAWGDPRYDPVWRAATRHGIPVACHLGRGRFNELPMSPVGFMTYNHDLMVSYSMLAANQIMSLIFDGVFDRFPDLRIVLIEHAFSWILPLMWRMDAMYKAQGPENGLKRKPSEYVKDHIWFTTQPLDYPEDKLELTNALEWMEADRLLLFSSDYPHWTFDDPAYIVKHIPRRMREKIMFGNALDLFGLPGQVPALAGQKRVF</sequence>
<name>A0A6I4M635_9ACTN</name>
<dbReference type="PANTHER" id="PTHR21240">
    <property type="entry name" value="2-AMINO-3-CARBOXYLMUCONATE-6-SEMIALDEHYDE DECARBOXYLASE"/>
    <property type="match status" value="1"/>
</dbReference>
<dbReference type="PANTHER" id="PTHR21240:SF28">
    <property type="entry name" value="ISO-OROTATE DECARBOXYLASE (EUROFUNG)"/>
    <property type="match status" value="1"/>
</dbReference>
<proteinExistence type="predicted"/>